<dbReference type="Proteomes" id="UP001165065">
    <property type="component" value="Unassembled WGS sequence"/>
</dbReference>
<keyword evidence="3" id="KW-1185">Reference proteome</keyword>
<sequence>MAANESHFDSFPALDTSDFPDDFLQVFTGSIGRVQSVNELKDLATSFRNANPTTQTTTSSPTTDPLSNPPNTPIGKVASNDGLGSFRNISSFADFASLVAPNEQVLNLRNRSHSLGGRPLINSTSSGMLNDTVTQYTSKNNMDASHPRSSPTQNTNPSPSHDVPMGMGPPHSMAAGAPAAHAHATTTHLTSSSGSGCGNQYQEEYMDDEYKKYDDDDSAIQALHEQLSAYQQEHGGGYAQPTVDPRGGGEGGGYGDRGGWQDEQGYAPKNQGGFSNSGSYKATLNRKVNTSNGVINEIDVQVFNPLVAPPHTHPPSNRGKMGSLSPYHDSIGPVDVTMTAEHVAALTSENWVTACQAANSTSAAAITNAVINANHQSGSVNNKKRQNLSAEDRAKQNRDRNREHARNTRLRKKAYVEELKRTLTDMVNHREQEAKNRKVKFMRMRKSKNIRMQVVTAFLNLRGSNVQDEDAYYRLIERGFTFTFPKTPYRRSVEPGEVEVVDTNFPLLRQVSNVSPGLDNDADVNSDVDPPKNTAPFQNVKTVQRLHSVKDIMSDAAFLHSMLVDVGVDAKDKGDNGAKPALIFGLDHQSAAMDDPYLNCQFHALSEGLVANGANDEISLFGSVHARFTEDTNKLQSLTMTFDTFSIAYQLSTLTPLVVSDSCPQSPVARAPERSGASSAGARAGKVPLSIQAIPDLNSKDLHDILQDVNSTRSSDGVFVGQNEVLKIHPLMKNHFLGVLEEREGGEAGGNKRERGPLNNHGGLKVEEDKLTGMKVLVDPNDTPYMDDRMIEEMVVGVGSRKKTKRDGSSGSSGMAASHYQMAHSSSKHDMAEKVISDDDMSEDKSEGGGDNLARGSRRRGNNNNEGEEGGRRRSGRAARKPGILREFSS</sequence>
<evidence type="ECO:0000256" key="1">
    <source>
        <dbReference type="SAM" id="MobiDB-lite"/>
    </source>
</evidence>
<feature type="compositionally biased region" description="Basic and acidic residues" evidence="1">
    <location>
        <begin position="745"/>
        <end position="756"/>
    </location>
</feature>
<evidence type="ECO:0000313" key="3">
    <source>
        <dbReference type="Proteomes" id="UP001165065"/>
    </source>
</evidence>
<feature type="region of interest" description="Disordered" evidence="1">
    <location>
        <begin position="796"/>
        <end position="890"/>
    </location>
</feature>
<name>A0A9W7G1D7_9STRA</name>
<protein>
    <recommendedName>
        <fullName evidence="4">BZIP domain-containing protein</fullName>
    </recommendedName>
</protein>
<organism evidence="2 3">
    <name type="scientific">Triparma columacea</name>
    <dbReference type="NCBI Taxonomy" id="722753"/>
    <lineage>
        <taxon>Eukaryota</taxon>
        <taxon>Sar</taxon>
        <taxon>Stramenopiles</taxon>
        <taxon>Ochrophyta</taxon>
        <taxon>Bolidophyceae</taxon>
        <taxon>Parmales</taxon>
        <taxon>Triparmaceae</taxon>
        <taxon>Triparma</taxon>
    </lineage>
</organism>
<feature type="compositionally biased region" description="Low complexity" evidence="1">
    <location>
        <begin position="51"/>
        <end position="66"/>
    </location>
</feature>
<evidence type="ECO:0008006" key="4">
    <source>
        <dbReference type="Google" id="ProtNLM"/>
    </source>
</evidence>
<feature type="compositionally biased region" description="Basic and acidic residues" evidence="1">
    <location>
        <begin position="827"/>
        <end position="848"/>
    </location>
</feature>
<feature type="region of interest" description="Disordered" evidence="1">
    <location>
        <begin position="138"/>
        <end position="201"/>
    </location>
</feature>
<feature type="compositionally biased region" description="Basic and acidic residues" evidence="1">
    <location>
        <begin position="390"/>
        <end position="406"/>
    </location>
</feature>
<feature type="region of interest" description="Disordered" evidence="1">
    <location>
        <begin position="235"/>
        <end position="279"/>
    </location>
</feature>
<feature type="region of interest" description="Disordered" evidence="1">
    <location>
        <begin position="745"/>
        <end position="765"/>
    </location>
</feature>
<gene>
    <name evidence="2" type="ORF">TrCOL_g7478</name>
</gene>
<dbReference type="CDD" id="cd14809">
    <property type="entry name" value="bZIP_AUREO-like"/>
    <property type="match status" value="1"/>
</dbReference>
<feature type="region of interest" description="Disordered" evidence="1">
    <location>
        <begin position="46"/>
        <end position="79"/>
    </location>
</feature>
<feature type="compositionally biased region" description="Low complexity" evidence="1">
    <location>
        <begin position="147"/>
        <end position="194"/>
    </location>
</feature>
<feature type="compositionally biased region" description="Gly residues" evidence="1">
    <location>
        <begin position="246"/>
        <end position="258"/>
    </location>
</feature>
<dbReference type="AlphaFoldDB" id="A0A9W7G1D7"/>
<feature type="region of interest" description="Disordered" evidence="1">
    <location>
        <begin position="376"/>
        <end position="409"/>
    </location>
</feature>
<reference evidence="3" key="1">
    <citation type="journal article" date="2023" name="Commun. Biol.">
        <title>Genome analysis of Parmales, the sister group of diatoms, reveals the evolutionary specialization of diatoms from phago-mixotrophs to photoautotrophs.</title>
        <authorList>
            <person name="Ban H."/>
            <person name="Sato S."/>
            <person name="Yoshikawa S."/>
            <person name="Yamada K."/>
            <person name="Nakamura Y."/>
            <person name="Ichinomiya M."/>
            <person name="Sato N."/>
            <person name="Blanc-Mathieu R."/>
            <person name="Endo H."/>
            <person name="Kuwata A."/>
            <person name="Ogata H."/>
        </authorList>
    </citation>
    <scope>NUCLEOTIDE SEQUENCE [LARGE SCALE GENOMIC DNA]</scope>
</reference>
<comment type="caution">
    <text evidence="2">The sequence shown here is derived from an EMBL/GenBank/DDBJ whole genome shotgun (WGS) entry which is preliminary data.</text>
</comment>
<accession>A0A9W7G1D7</accession>
<proteinExistence type="predicted"/>
<dbReference type="OrthoDB" id="48123at2759"/>
<evidence type="ECO:0000313" key="2">
    <source>
        <dbReference type="EMBL" id="GMI31897.1"/>
    </source>
</evidence>
<dbReference type="EMBL" id="BRYA01000758">
    <property type="protein sequence ID" value="GMI31897.1"/>
    <property type="molecule type" value="Genomic_DNA"/>
</dbReference>